<dbReference type="InterPro" id="IPR001647">
    <property type="entry name" value="HTH_TetR"/>
</dbReference>
<feature type="domain" description="HTH tetR-type" evidence="5">
    <location>
        <begin position="10"/>
        <end position="70"/>
    </location>
</feature>
<evidence type="ECO:0000256" key="3">
    <source>
        <dbReference type="ARBA" id="ARBA00023163"/>
    </source>
</evidence>
<comment type="caution">
    <text evidence="6">The sequence shown here is derived from an EMBL/GenBank/DDBJ whole genome shotgun (WGS) entry which is preliminary data.</text>
</comment>
<dbReference type="PANTHER" id="PTHR30055">
    <property type="entry name" value="HTH-TYPE TRANSCRIPTIONAL REGULATOR RUTR"/>
    <property type="match status" value="1"/>
</dbReference>
<sequence length="225" mass="23390">MTQTEQDKATGLRARLVAAGVELLALEGVHALTLREIARQAGVSHGAPRRYFATHAELLAAIARHGFGELATAVGLDAPAAGAGAVRDAAEARTRLERLARGYLDFAADRPGMFELMFRHDVMEGSGAELRRTSLPLFEAVTRLVAAIRPPAVGTVGTVGATGSTGSTGSGDDVPPIVVAAALWANLHGLAQLRAWGSLRLATGADTVEPVLRATLDAHLGPVPR</sequence>
<dbReference type="SUPFAM" id="SSF48498">
    <property type="entry name" value="Tetracyclin repressor-like, C-terminal domain"/>
    <property type="match status" value="1"/>
</dbReference>
<feature type="DNA-binding region" description="H-T-H motif" evidence="4">
    <location>
        <begin position="33"/>
        <end position="52"/>
    </location>
</feature>
<keyword evidence="7" id="KW-1185">Reference proteome</keyword>
<evidence type="ECO:0000313" key="6">
    <source>
        <dbReference type="EMBL" id="MFC5662696.1"/>
    </source>
</evidence>
<dbReference type="PANTHER" id="PTHR30055:SF234">
    <property type="entry name" value="HTH-TYPE TRANSCRIPTIONAL REGULATOR BETI"/>
    <property type="match status" value="1"/>
</dbReference>
<gene>
    <name evidence="6" type="ORF">ACFP3U_06820</name>
</gene>
<dbReference type="Gene3D" id="1.10.357.10">
    <property type="entry name" value="Tetracycline Repressor, domain 2"/>
    <property type="match status" value="1"/>
</dbReference>
<evidence type="ECO:0000256" key="1">
    <source>
        <dbReference type="ARBA" id="ARBA00023015"/>
    </source>
</evidence>
<proteinExistence type="predicted"/>
<protein>
    <submittedName>
        <fullName evidence="6">TetR/AcrR family transcriptional regulator</fullName>
    </submittedName>
</protein>
<dbReference type="InterPro" id="IPR025996">
    <property type="entry name" value="MT1864/Rv1816-like_C"/>
</dbReference>
<evidence type="ECO:0000259" key="5">
    <source>
        <dbReference type="PROSITE" id="PS50977"/>
    </source>
</evidence>
<keyword evidence="3" id="KW-0804">Transcription</keyword>
<dbReference type="InterPro" id="IPR009057">
    <property type="entry name" value="Homeodomain-like_sf"/>
</dbReference>
<dbReference type="InterPro" id="IPR050109">
    <property type="entry name" value="HTH-type_TetR-like_transc_reg"/>
</dbReference>
<organism evidence="6 7">
    <name type="scientific">Kitasatospora misakiensis</name>
    <dbReference type="NCBI Taxonomy" id="67330"/>
    <lineage>
        <taxon>Bacteria</taxon>
        <taxon>Bacillati</taxon>
        <taxon>Actinomycetota</taxon>
        <taxon>Actinomycetes</taxon>
        <taxon>Kitasatosporales</taxon>
        <taxon>Streptomycetaceae</taxon>
        <taxon>Kitasatospora</taxon>
    </lineage>
</organism>
<dbReference type="Pfam" id="PF13305">
    <property type="entry name" value="TetR_C_33"/>
    <property type="match status" value="1"/>
</dbReference>
<name>A0ABW0X0Q7_9ACTN</name>
<reference evidence="7" key="1">
    <citation type="journal article" date="2019" name="Int. J. Syst. Evol. Microbiol.">
        <title>The Global Catalogue of Microorganisms (GCM) 10K type strain sequencing project: providing services to taxonomists for standard genome sequencing and annotation.</title>
        <authorList>
            <consortium name="The Broad Institute Genomics Platform"/>
            <consortium name="The Broad Institute Genome Sequencing Center for Infectious Disease"/>
            <person name="Wu L."/>
            <person name="Ma J."/>
        </authorList>
    </citation>
    <scope>NUCLEOTIDE SEQUENCE [LARGE SCALE GENOMIC DNA]</scope>
    <source>
        <strain evidence="7">CGMCC 4.1437</strain>
    </source>
</reference>
<dbReference type="EMBL" id="JBHSOF010000005">
    <property type="protein sequence ID" value="MFC5662696.1"/>
    <property type="molecule type" value="Genomic_DNA"/>
</dbReference>
<keyword evidence="2 4" id="KW-0238">DNA-binding</keyword>
<evidence type="ECO:0000256" key="2">
    <source>
        <dbReference type="ARBA" id="ARBA00023125"/>
    </source>
</evidence>
<evidence type="ECO:0000313" key="7">
    <source>
        <dbReference type="Proteomes" id="UP001595975"/>
    </source>
</evidence>
<accession>A0ABW0X0Q7</accession>
<keyword evidence="1" id="KW-0805">Transcription regulation</keyword>
<dbReference type="SUPFAM" id="SSF46689">
    <property type="entry name" value="Homeodomain-like"/>
    <property type="match status" value="1"/>
</dbReference>
<dbReference type="InterPro" id="IPR036271">
    <property type="entry name" value="Tet_transcr_reg_TetR-rel_C_sf"/>
</dbReference>
<dbReference type="Pfam" id="PF00440">
    <property type="entry name" value="TetR_N"/>
    <property type="match status" value="1"/>
</dbReference>
<evidence type="ECO:0000256" key="4">
    <source>
        <dbReference type="PROSITE-ProRule" id="PRU00335"/>
    </source>
</evidence>
<dbReference type="RefSeq" id="WP_380224306.1">
    <property type="nucleotide sequence ID" value="NZ_JBHSOF010000005.1"/>
</dbReference>
<dbReference type="PROSITE" id="PS50977">
    <property type="entry name" value="HTH_TETR_2"/>
    <property type="match status" value="1"/>
</dbReference>
<dbReference type="Proteomes" id="UP001595975">
    <property type="component" value="Unassembled WGS sequence"/>
</dbReference>